<evidence type="ECO:0000313" key="2">
    <source>
        <dbReference type="EMBL" id="KJX97904.1"/>
    </source>
</evidence>
<dbReference type="OrthoDB" id="3650006at2759"/>
<proteinExistence type="predicted"/>
<feature type="region of interest" description="Disordered" evidence="1">
    <location>
        <begin position="1"/>
        <end position="92"/>
    </location>
</feature>
<gene>
    <name evidence="2" type="ORF">TI39_contig453g00011</name>
</gene>
<dbReference type="EMBL" id="LAFY01000445">
    <property type="protein sequence ID" value="KJX97904.1"/>
    <property type="molecule type" value="Genomic_DNA"/>
</dbReference>
<feature type="compositionally biased region" description="Polar residues" evidence="1">
    <location>
        <begin position="1"/>
        <end position="20"/>
    </location>
</feature>
<sequence length="226" mass="25368">MEKKYSQTNSEPNGDGQQFNVYPERPPRPSIVRHSSSSGQSSSSPSSNASTMPQPLSSGQSISSPDSNSSTPSECPPSVLPEVHPNCPPPDGTMSPTVELEYLSRVVFLIVRGLDTPPWLEAHISDIFKSEVDNFPSSMTWPQVREMFRIVNRAAKGTYRPIILNVLVDIHEHSTHADVLILIEATGRPVSLRRHTVCRLRWRRREGRWQIYHALAIRSPSLFQFV</sequence>
<keyword evidence="3" id="KW-1185">Reference proteome</keyword>
<dbReference type="AlphaFoldDB" id="A0A0F4GKF5"/>
<comment type="caution">
    <text evidence="2">The sequence shown here is derived from an EMBL/GenBank/DDBJ whole genome shotgun (WGS) entry which is preliminary data.</text>
</comment>
<organism evidence="2 3">
    <name type="scientific">Zymoseptoria brevis</name>
    <dbReference type="NCBI Taxonomy" id="1047168"/>
    <lineage>
        <taxon>Eukaryota</taxon>
        <taxon>Fungi</taxon>
        <taxon>Dikarya</taxon>
        <taxon>Ascomycota</taxon>
        <taxon>Pezizomycotina</taxon>
        <taxon>Dothideomycetes</taxon>
        <taxon>Dothideomycetidae</taxon>
        <taxon>Mycosphaerellales</taxon>
        <taxon>Mycosphaerellaceae</taxon>
        <taxon>Zymoseptoria</taxon>
    </lineage>
</organism>
<reference evidence="2 3" key="1">
    <citation type="submission" date="2015-03" db="EMBL/GenBank/DDBJ databases">
        <title>RNA-seq based gene annotation and comparative genomics of four Zymoseptoria species reveal species-specific pathogenicity related genes and transposable element activity.</title>
        <authorList>
            <person name="Grandaubert J."/>
            <person name="Bhattacharyya A."/>
            <person name="Stukenbrock E.H."/>
        </authorList>
    </citation>
    <scope>NUCLEOTIDE SEQUENCE [LARGE SCALE GENOMIC DNA]</scope>
    <source>
        <strain evidence="2 3">Zb18110</strain>
    </source>
</reference>
<evidence type="ECO:0000256" key="1">
    <source>
        <dbReference type="SAM" id="MobiDB-lite"/>
    </source>
</evidence>
<evidence type="ECO:0000313" key="3">
    <source>
        <dbReference type="Proteomes" id="UP000033647"/>
    </source>
</evidence>
<protein>
    <submittedName>
        <fullName evidence="2">Uncharacterized protein</fullName>
    </submittedName>
</protein>
<name>A0A0F4GKF5_9PEZI</name>
<feature type="compositionally biased region" description="Low complexity" evidence="1">
    <location>
        <begin position="30"/>
        <end position="73"/>
    </location>
</feature>
<dbReference type="Proteomes" id="UP000033647">
    <property type="component" value="Unassembled WGS sequence"/>
</dbReference>
<accession>A0A0F4GKF5</accession>